<evidence type="ECO:0000256" key="1">
    <source>
        <dbReference type="SAM" id="SignalP"/>
    </source>
</evidence>
<protein>
    <submittedName>
        <fullName evidence="2">Uncharacterized protein</fullName>
    </submittedName>
</protein>
<feature type="chain" id="PRO_5017342273" evidence="1">
    <location>
        <begin position="21"/>
        <end position="44"/>
    </location>
</feature>
<feature type="non-terminal residue" evidence="2">
    <location>
        <position position="44"/>
    </location>
</feature>
<dbReference type="Proteomes" id="UP000265520">
    <property type="component" value="Unassembled WGS sequence"/>
</dbReference>
<name>A0A392UGY7_9FABA</name>
<keyword evidence="3" id="KW-1185">Reference proteome</keyword>
<accession>A0A392UGY7</accession>
<evidence type="ECO:0000313" key="3">
    <source>
        <dbReference type="Proteomes" id="UP000265520"/>
    </source>
</evidence>
<organism evidence="2 3">
    <name type="scientific">Trifolium medium</name>
    <dbReference type="NCBI Taxonomy" id="97028"/>
    <lineage>
        <taxon>Eukaryota</taxon>
        <taxon>Viridiplantae</taxon>
        <taxon>Streptophyta</taxon>
        <taxon>Embryophyta</taxon>
        <taxon>Tracheophyta</taxon>
        <taxon>Spermatophyta</taxon>
        <taxon>Magnoliopsida</taxon>
        <taxon>eudicotyledons</taxon>
        <taxon>Gunneridae</taxon>
        <taxon>Pentapetalae</taxon>
        <taxon>rosids</taxon>
        <taxon>fabids</taxon>
        <taxon>Fabales</taxon>
        <taxon>Fabaceae</taxon>
        <taxon>Papilionoideae</taxon>
        <taxon>50 kb inversion clade</taxon>
        <taxon>NPAAA clade</taxon>
        <taxon>Hologalegina</taxon>
        <taxon>IRL clade</taxon>
        <taxon>Trifolieae</taxon>
        <taxon>Trifolium</taxon>
    </lineage>
</organism>
<dbReference type="EMBL" id="LXQA010802622">
    <property type="protein sequence ID" value="MCI71720.1"/>
    <property type="molecule type" value="Genomic_DNA"/>
</dbReference>
<keyword evidence="1" id="KW-0732">Signal</keyword>
<dbReference type="AlphaFoldDB" id="A0A392UGY7"/>
<reference evidence="2 3" key="1">
    <citation type="journal article" date="2018" name="Front. Plant Sci.">
        <title>Red Clover (Trifolium pratense) and Zigzag Clover (T. medium) - A Picture of Genomic Similarities and Differences.</title>
        <authorList>
            <person name="Dluhosova J."/>
            <person name="Istvanek J."/>
            <person name="Nedelnik J."/>
            <person name="Repkova J."/>
        </authorList>
    </citation>
    <scope>NUCLEOTIDE SEQUENCE [LARGE SCALE GENOMIC DNA]</scope>
    <source>
        <strain evidence="3">cv. 10/8</strain>
        <tissue evidence="2">Leaf</tissue>
    </source>
</reference>
<proteinExistence type="predicted"/>
<feature type="signal peptide" evidence="1">
    <location>
        <begin position="1"/>
        <end position="20"/>
    </location>
</feature>
<comment type="caution">
    <text evidence="2">The sequence shown here is derived from an EMBL/GenBank/DDBJ whole genome shotgun (WGS) entry which is preliminary data.</text>
</comment>
<sequence length="44" mass="4663">MCVILLAEFSLSWIFRIGTAAKSIPVGCSLAALHMLAGGRQPEC</sequence>
<evidence type="ECO:0000313" key="2">
    <source>
        <dbReference type="EMBL" id="MCI71720.1"/>
    </source>
</evidence>